<accession>A0A401ZU39</accession>
<feature type="transmembrane region" description="Helical" evidence="1">
    <location>
        <begin position="6"/>
        <end position="26"/>
    </location>
</feature>
<evidence type="ECO:0000313" key="2">
    <source>
        <dbReference type="EMBL" id="GCE10448.1"/>
    </source>
</evidence>
<evidence type="ECO:0000313" key="3">
    <source>
        <dbReference type="Proteomes" id="UP000287352"/>
    </source>
</evidence>
<sequence>MLSTIFIVLLVAHKLPIISIIAYVDAKSKRNSRVKTEQFLPTIMYRTRYTIDLELNVLLISYDKQNTLFGLVIVVFHHASPFMIQLQVEPEKEERECE</sequence>
<evidence type="ECO:0000256" key="1">
    <source>
        <dbReference type="SAM" id="Phobius"/>
    </source>
</evidence>
<dbReference type="Proteomes" id="UP000287352">
    <property type="component" value="Unassembled WGS sequence"/>
</dbReference>
<reference evidence="3" key="1">
    <citation type="submission" date="2018-12" db="EMBL/GenBank/DDBJ databases">
        <title>Tengunoibacter tsumagoiensis gen. nov., sp. nov., Dictyobacter kobayashii sp. nov., D. alpinus sp. nov., and D. joshuensis sp. nov. and description of Dictyobacteraceae fam. nov. within the order Ktedonobacterales isolated from Tengu-no-mugimeshi.</title>
        <authorList>
            <person name="Wang C.M."/>
            <person name="Zheng Y."/>
            <person name="Sakai Y."/>
            <person name="Toyoda A."/>
            <person name="Minakuchi Y."/>
            <person name="Abe K."/>
            <person name="Yokota A."/>
            <person name="Yabe S."/>
        </authorList>
    </citation>
    <scope>NUCLEOTIDE SEQUENCE [LARGE SCALE GENOMIC DNA]</scope>
    <source>
        <strain evidence="3">Uno3</strain>
    </source>
</reference>
<keyword evidence="3" id="KW-1185">Reference proteome</keyword>
<gene>
    <name evidence="2" type="ORF">KTT_03070</name>
</gene>
<organism evidence="2 3">
    <name type="scientific">Tengunoibacter tsumagoiensis</name>
    <dbReference type="NCBI Taxonomy" id="2014871"/>
    <lineage>
        <taxon>Bacteria</taxon>
        <taxon>Bacillati</taxon>
        <taxon>Chloroflexota</taxon>
        <taxon>Ktedonobacteria</taxon>
        <taxon>Ktedonobacterales</taxon>
        <taxon>Dictyobacteraceae</taxon>
        <taxon>Tengunoibacter</taxon>
    </lineage>
</organism>
<keyword evidence="1" id="KW-0812">Transmembrane</keyword>
<comment type="caution">
    <text evidence="2">The sequence shown here is derived from an EMBL/GenBank/DDBJ whole genome shotgun (WGS) entry which is preliminary data.</text>
</comment>
<dbReference type="AlphaFoldDB" id="A0A401ZU39"/>
<keyword evidence="1" id="KW-0472">Membrane</keyword>
<keyword evidence="1" id="KW-1133">Transmembrane helix</keyword>
<name>A0A401ZU39_9CHLR</name>
<dbReference type="EMBL" id="BIFR01000001">
    <property type="protein sequence ID" value="GCE10448.1"/>
    <property type="molecule type" value="Genomic_DNA"/>
</dbReference>
<protein>
    <submittedName>
        <fullName evidence="2">Uncharacterized protein</fullName>
    </submittedName>
</protein>
<proteinExistence type="predicted"/>